<feature type="domain" description="RNase H type-1" evidence="1">
    <location>
        <begin position="2"/>
        <end position="98"/>
    </location>
</feature>
<evidence type="ECO:0000259" key="1">
    <source>
        <dbReference type="Pfam" id="PF13456"/>
    </source>
</evidence>
<dbReference type="EMBL" id="QGKW02002005">
    <property type="protein sequence ID" value="KAF2544344.1"/>
    <property type="molecule type" value="Genomic_DNA"/>
</dbReference>
<organism evidence="2 3">
    <name type="scientific">Brassica cretica</name>
    <name type="common">Mustard</name>
    <dbReference type="NCBI Taxonomy" id="69181"/>
    <lineage>
        <taxon>Eukaryota</taxon>
        <taxon>Viridiplantae</taxon>
        <taxon>Streptophyta</taxon>
        <taxon>Embryophyta</taxon>
        <taxon>Tracheophyta</taxon>
        <taxon>Spermatophyta</taxon>
        <taxon>Magnoliopsida</taxon>
        <taxon>eudicotyledons</taxon>
        <taxon>Gunneridae</taxon>
        <taxon>Pentapetalae</taxon>
        <taxon>rosids</taxon>
        <taxon>malvids</taxon>
        <taxon>Brassicales</taxon>
        <taxon>Brassicaceae</taxon>
        <taxon>Brassiceae</taxon>
        <taxon>Brassica</taxon>
    </lineage>
</organism>
<reference evidence="2" key="1">
    <citation type="submission" date="2019-12" db="EMBL/GenBank/DDBJ databases">
        <title>Genome sequencing and annotation of Brassica cretica.</title>
        <authorList>
            <person name="Studholme D.J."/>
            <person name="Sarris P.F."/>
        </authorList>
    </citation>
    <scope>NUCLEOTIDE SEQUENCE</scope>
    <source>
        <strain evidence="2">PFS-001/15</strain>
        <tissue evidence="2">Leaf</tissue>
    </source>
</reference>
<proteinExistence type="predicted"/>
<dbReference type="Proteomes" id="UP000712281">
    <property type="component" value="Unassembled WGS sequence"/>
</dbReference>
<evidence type="ECO:0000313" key="2">
    <source>
        <dbReference type="EMBL" id="KAF2544344.1"/>
    </source>
</evidence>
<dbReference type="GO" id="GO:0004523">
    <property type="term" value="F:RNA-DNA hybrid ribonuclease activity"/>
    <property type="evidence" value="ECO:0007669"/>
    <property type="project" value="InterPro"/>
</dbReference>
<dbReference type="InterPro" id="IPR002156">
    <property type="entry name" value="RNaseH_domain"/>
</dbReference>
<gene>
    <name evidence="2" type="ORF">F2Q68_00031135</name>
</gene>
<dbReference type="AlphaFoldDB" id="A0A8S9GHC3"/>
<evidence type="ECO:0000313" key="3">
    <source>
        <dbReference type="Proteomes" id="UP000712281"/>
    </source>
</evidence>
<name>A0A8S9GHC3_BRACR</name>
<protein>
    <recommendedName>
        <fullName evidence="1">RNase H type-1 domain-containing protein</fullName>
    </recommendedName>
</protein>
<accession>A0A8S9GHC3</accession>
<comment type="caution">
    <text evidence="2">The sequence shown here is derived from an EMBL/GenBank/DDBJ whole genome shotgun (WGS) entry which is preliminary data.</text>
</comment>
<dbReference type="Pfam" id="PF13456">
    <property type="entry name" value="RVT_3"/>
    <property type="match status" value="1"/>
</dbReference>
<dbReference type="GO" id="GO:0003676">
    <property type="term" value="F:nucleic acid binding"/>
    <property type="evidence" value="ECO:0007669"/>
    <property type="project" value="InterPro"/>
</dbReference>
<sequence length="406" mass="45043">MGKIQLMGTQNLMRRETALHSELEALKWTMESMLQHSTCQRFETDCKDPIAMITDPQVWPNFSTELEVIQTLQICFSDFKISYFPRTQDKIADSLVRNAYLCGQRGNSRLSWRSSELQEGGSGTGRLLGLRGANESIFRFGSPVLLLRRRRVAQWETSSTLDLQSGVTVSQTEVRSLPEDELCSGYAVEVHIPAPDGDASRLAGVRVLSRFMAKERILNIDGDGFSPDLRLADPTQCSYALLDRIGYKTRAVLVCRGVSGDLCGQRGNSRLSWRSSGLQEGGSGTVGDLLHLGSTVRCDGEPNGGVMRRPVKMVLVLGSRGRRVGGFVSPEEFTGGRTLQYWSGHRMLVKTRISVRVLSRFMAKERILNLDGGGFSPDLRLAGSRDGFSRVVRGIRFIVVKNTLMN</sequence>